<name>A0ABY0V668_9ACTO</name>
<organism evidence="16 17">
    <name type="scientific">Schaalia radingae</name>
    <dbReference type="NCBI Taxonomy" id="131110"/>
    <lineage>
        <taxon>Bacteria</taxon>
        <taxon>Bacillati</taxon>
        <taxon>Actinomycetota</taxon>
        <taxon>Actinomycetes</taxon>
        <taxon>Actinomycetales</taxon>
        <taxon>Actinomycetaceae</taxon>
        <taxon>Schaalia</taxon>
    </lineage>
</organism>
<dbReference type="SUPFAM" id="SSF52518">
    <property type="entry name" value="Thiamin diphosphate-binding fold (THDP-binding)"/>
    <property type="match status" value="2"/>
</dbReference>
<feature type="domain" description="Thiamine pyrophosphate enzyme TPP-binding" evidence="14">
    <location>
        <begin position="396"/>
        <end position="550"/>
    </location>
</feature>
<comment type="cofactor">
    <cofactor evidence="12">
        <name>Mg(2+)</name>
        <dbReference type="ChEBI" id="CHEBI:18420"/>
    </cofactor>
    <text evidence="12">Binds 1 Mg(2+) ion per subunit.</text>
</comment>
<evidence type="ECO:0000256" key="4">
    <source>
        <dbReference type="ARBA" id="ARBA00013145"/>
    </source>
</evidence>
<gene>
    <name evidence="16" type="ORF">SAMN04489714_0546</name>
</gene>
<dbReference type="InterPro" id="IPR011766">
    <property type="entry name" value="TPP_enzyme_TPP-bd"/>
</dbReference>
<evidence type="ECO:0000256" key="9">
    <source>
        <dbReference type="ARBA" id="ARBA00023052"/>
    </source>
</evidence>
<evidence type="ECO:0000259" key="14">
    <source>
        <dbReference type="Pfam" id="PF02775"/>
    </source>
</evidence>
<dbReference type="InterPro" id="IPR012001">
    <property type="entry name" value="Thiamin_PyroP_enz_TPP-bd_dom"/>
</dbReference>
<evidence type="ECO:0000259" key="13">
    <source>
        <dbReference type="Pfam" id="PF00205"/>
    </source>
</evidence>
<proteinExistence type="inferred from homology"/>
<evidence type="ECO:0000313" key="16">
    <source>
        <dbReference type="EMBL" id="SDT88459.1"/>
    </source>
</evidence>
<evidence type="ECO:0000256" key="7">
    <source>
        <dbReference type="ARBA" id="ARBA00022723"/>
    </source>
</evidence>
<dbReference type="Proteomes" id="UP000198976">
    <property type="component" value="Chromosome I"/>
</dbReference>
<evidence type="ECO:0000256" key="11">
    <source>
        <dbReference type="ARBA" id="ARBA00048670"/>
    </source>
</evidence>
<keyword evidence="10 12" id="KW-0100">Branched-chain amino acid biosynthesis</keyword>
<keyword evidence="17" id="KW-1185">Reference proteome</keyword>
<protein>
    <recommendedName>
        <fullName evidence="4 12">Acetolactate synthase</fullName>
        <ecNumber evidence="4 12">2.2.1.6</ecNumber>
    </recommendedName>
</protein>
<comment type="catalytic activity">
    <reaction evidence="11 12">
        <text>2 pyruvate + H(+) = (2S)-2-acetolactate + CO2</text>
        <dbReference type="Rhea" id="RHEA:25249"/>
        <dbReference type="ChEBI" id="CHEBI:15361"/>
        <dbReference type="ChEBI" id="CHEBI:15378"/>
        <dbReference type="ChEBI" id="CHEBI:16526"/>
        <dbReference type="ChEBI" id="CHEBI:58476"/>
        <dbReference type="EC" id="2.2.1.6"/>
    </reaction>
</comment>
<dbReference type="SUPFAM" id="SSF52467">
    <property type="entry name" value="DHS-like NAD/FAD-binding domain"/>
    <property type="match status" value="1"/>
</dbReference>
<evidence type="ECO:0000256" key="2">
    <source>
        <dbReference type="ARBA" id="ARBA00005025"/>
    </source>
</evidence>
<keyword evidence="6 12" id="KW-0808">Transferase</keyword>
<dbReference type="InterPro" id="IPR000399">
    <property type="entry name" value="TPP-bd_CS"/>
</dbReference>
<dbReference type="Gene3D" id="3.40.50.1220">
    <property type="entry name" value="TPP-binding domain"/>
    <property type="match status" value="1"/>
</dbReference>
<dbReference type="Pfam" id="PF02775">
    <property type="entry name" value="TPP_enzyme_C"/>
    <property type="match status" value="1"/>
</dbReference>
<keyword evidence="5 12" id="KW-0028">Amino-acid biosynthesis</keyword>
<evidence type="ECO:0000256" key="3">
    <source>
        <dbReference type="ARBA" id="ARBA00007812"/>
    </source>
</evidence>
<comment type="similarity">
    <text evidence="3 12">Belongs to the TPP enzyme family.</text>
</comment>
<dbReference type="PROSITE" id="PS00187">
    <property type="entry name" value="TPP_ENZYMES"/>
    <property type="match status" value="1"/>
</dbReference>
<dbReference type="Pfam" id="PF02776">
    <property type="entry name" value="TPP_enzyme_N"/>
    <property type="match status" value="1"/>
</dbReference>
<evidence type="ECO:0000313" key="17">
    <source>
        <dbReference type="Proteomes" id="UP000198976"/>
    </source>
</evidence>
<comment type="pathway">
    <text evidence="1 12">Amino-acid biosynthesis; L-isoleucine biosynthesis; L-isoleucine from 2-oxobutanoate: step 1/4.</text>
</comment>
<dbReference type="InterPro" id="IPR029061">
    <property type="entry name" value="THDP-binding"/>
</dbReference>
<feature type="domain" description="Thiamine pyrophosphate enzyme central" evidence="13">
    <location>
        <begin position="198"/>
        <end position="333"/>
    </location>
</feature>
<dbReference type="InterPro" id="IPR029035">
    <property type="entry name" value="DHS-like_NAD/FAD-binding_dom"/>
</dbReference>
<evidence type="ECO:0000256" key="10">
    <source>
        <dbReference type="ARBA" id="ARBA00023304"/>
    </source>
</evidence>
<keyword evidence="9 12" id="KW-0786">Thiamine pyrophosphate</keyword>
<evidence type="ECO:0000259" key="15">
    <source>
        <dbReference type="Pfam" id="PF02776"/>
    </source>
</evidence>
<reference evidence="16 17" key="1">
    <citation type="submission" date="2016-10" db="EMBL/GenBank/DDBJ databases">
        <authorList>
            <person name="Varghese N."/>
            <person name="Submissions S."/>
        </authorList>
    </citation>
    <scope>NUCLEOTIDE SEQUENCE [LARGE SCALE GENOMIC DNA]</scope>
    <source>
        <strain evidence="16 17">DSM 9169</strain>
    </source>
</reference>
<dbReference type="NCBIfam" id="NF005860">
    <property type="entry name" value="PRK07789.1"/>
    <property type="match status" value="1"/>
</dbReference>
<dbReference type="InterPro" id="IPR012000">
    <property type="entry name" value="Thiamin_PyroP_enz_cen_dom"/>
</dbReference>
<keyword evidence="7 12" id="KW-0479">Metal-binding</keyword>
<accession>A0ABY0V668</accession>
<dbReference type="PANTHER" id="PTHR18968:SF13">
    <property type="entry name" value="ACETOLACTATE SYNTHASE CATALYTIC SUBUNIT, MITOCHONDRIAL"/>
    <property type="match status" value="1"/>
</dbReference>
<dbReference type="Pfam" id="PF00205">
    <property type="entry name" value="TPP_enzyme_M"/>
    <property type="match status" value="1"/>
</dbReference>
<comment type="cofactor">
    <cofactor evidence="12">
        <name>thiamine diphosphate</name>
        <dbReference type="ChEBI" id="CHEBI:58937"/>
    </cofactor>
    <text evidence="12">Binds 1 thiamine pyrophosphate per subunit.</text>
</comment>
<dbReference type="EMBL" id="LT629792">
    <property type="protein sequence ID" value="SDT88459.1"/>
    <property type="molecule type" value="Genomic_DNA"/>
</dbReference>
<dbReference type="RefSeq" id="WP_092649067.1">
    <property type="nucleotide sequence ID" value="NZ_LT629792.1"/>
</dbReference>
<dbReference type="CDD" id="cd02015">
    <property type="entry name" value="TPP_AHAS"/>
    <property type="match status" value="1"/>
</dbReference>
<feature type="domain" description="Thiamine pyrophosphate enzyme N-terminal TPP-binding" evidence="15">
    <location>
        <begin position="9"/>
        <end position="123"/>
    </location>
</feature>
<dbReference type="InterPro" id="IPR039368">
    <property type="entry name" value="AHAS_TPP"/>
</dbReference>
<evidence type="ECO:0000256" key="6">
    <source>
        <dbReference type="ARBA" id="ARBA00022679"/>
    </source>
</evidence>
<dbReference type="Gene3D" id="3.40.50.970">
    <property type="match status" value="2"/>
</dbReference>
<dbReference type="EC" id="2.2.1.6" evidence="4 12"/>
<dbReference type="NCBIfam" id="TIGR00118">
    <property type="entry name" value="acolac_lg"/>
    <property type="match status" value="1"/>
</dbReference>
<dbReference type="CDD" id="cd07035">
    <property type="entry name" value="TPP_PYR_POX_like"/>
    <property type="match status" value="1"/>
</dbReference>
<comment type="pathway">
    <text evidence="2 12">Amino-acid biosynthesis; L-valine biosynthesis; L-valine from pyruvate: step 1/4.</text>
</comment>
<evidence type="ECO:0000256" key="1">
    <source>
        <dbReference type="ARBA" id="ARBA00004974"/>
    </source>
</evidence>
<dbReference type="PANTHER" id="PTHR18968">
    <property type="entry name" value="THIAMINE PYROPHOSPHATE ENZYMES"/>
    <property type="match status" value="1"/>
</dbReference>
<evidence type="ECO:0000256" key="8">
    <source>
        <dbReference type="ARBA" id="ARBA00022842"/>
    </source>
</evidence>
<sequence>MGDTPTQTMTGAQAIVASLEALGVTDIFGMPGGAILPTYDPLMDSSMRHILVRHEQGAGHAAEGYALATGKVGVAIVTSGPAATNTLTALADANMDSVPIVVITGQVGASMIGTDAFQEADIVGASMPLTKHSFLVTDAQEIPSLIAEAFHIASTGRPGPVLVDVTKSAQNAQMKFSWPPAFDLPGYRPAAKPHKKQVRAAAAAIATAQAPVLYVGGGVIRSRSSEALAELVEATNAPVVTTLTARGAFPDSDQRCLGMPGMHGTVAAVGALQRADLVVSLGARFDDRVTGNLDSFARRARVIHVDIDAAEISKNRVADIPIVGDLAATLPRLTAAVKAVQDASKPADLGGWWRYLNRLRDTYPMGWTEPEDGRLAPQGVISRLSAHAPDAIFTTGVGQHQMWAAQFLTLDKPHHFISSSGLGTMGYCIPAAMGAQVGQPDTVVWAIDGDGSFQMTNQELATCVVNRIPIKIALINNSVLGMVRQWQSLFYSKRYSNTDLNPDEGDQVPNFVALAKAYGLEARTVRTEDEVDEAIDWAMSINDRPVLLDFRVSRDSMVWPMVAAGVSNDDIMYAKDMAPNWETED</sequence>
<dbReference type="InterPro" id="IPR012846">
    <property type="entry name" value="Acetolactate_synth_lsu"/>
</dbReference>
<dbReference type="InterPro" id="IPR045229">
    <property type="entry name" value="TPP_enz"/>
</dbReference>
<evidence type="ECO:0000256" key="5">
    <source>
        <dbReference type="ARBA" id="ARBA00022605"/>
    </source>
</evidence>
<evidence type="ECO:0000256" key="12">
    <source>
        <dbReference type="RuleBase" id="RU003591"/>
    </source>
</evidence>
<keyword evidence="8 12" id="KW-0460">Magnesium</keyword>